<protein>
    <submittedName>
        <fullName evidence="1">Uncharacterized protein</fullName>
    </submittedName>
</protein>
<organism evidence="1 2">
    <name type="scientific">Pantoea allii</name>
    <dbReference type="NCBI Taxonomy" id="574096"/>
    <lineage>
        <taxon>Bacteria</taxon>
        <taxon>Pseudomonadati</taxon>
        <taxon>Pseudomonadota</taxon>
        <taxon>Gammaproteobacteria</taxon>
        <taxon>Enterobacterales</taxon>
        <taxon>Erwiniaceae</taxon>
        <taxon>Pantoea</taxon>
    </lineage>
</organism>
<accession>A0ABS6VHC4</accession>
<reference evidence="1 2" key="1">
    <citation type="submission" date="2021-07" db="EMBL/GenBank/DDBJ databases">
        <title>A novel phosphonate cluster across the Pantoea species complex is important for pathogenicity in onion.</title>
        <authorList>
            <person name="Zhao M."/>
            <person name="Stice S."/>
            <person name="Shin G.Y."/>
            <person name="Coutinho T."/>
            <person name="Gitaitis R."/>
            <person name="Kvitko B."/>
            <person name="Dutta B."/>
        </authorList>
    </citation>
    <scope>NUCLEOTIDE SEQUENCE [LARGE SCALE GENOMIC DNA]</scope>
    <source>
        <strain evidence="1 2">BD 382</strain>
    </source>
</reference>
<evidence type="ECO:0000313" key="2">
    <source>
        <dbReference type="Proteomes" id="UP001197236"/>
    </source>
</evidence>
<gene>
    <name evidence="1" type="ORF">KYI95_16240</name>
</gene>
<proteinExistence type="predicted"/>
<evidence type="ECO:0000313" key="1">
    <source>
        <dbReference type="EMBL" id="MBW1258729.1"/>
    </source>
</evidence>
<dbReference type="EMBL" id="JAHVXZ010000009">
    <property type="protein sequence ID" value="MBW1258729.1"/>
    <property type="molecule type" value="Genomic_DNA"/>
</dbReference>
<keyword evidence="2" id="KW-1185">Reference proteome</keyword>
<name>A0ABS6VHC4_9GAMM</name>
<comment type="caution">
    <text evidence="1">The sequence shown here is derived from an EMBL/GenBank/DDBJ whole genome shotgun (WGS) entry which is preliminary data.</text>
</comment>
<sequence>MKRTLDIEIVQTSWPSNPPIPVFPPTFHSGTTTQDINILALLLEIGYLTTPTSATGVSLSEFWAWVRYLSAITQDQDIRITSSFSSLDAHQKTILSDDFGMGVPMLWLKKALSFQKTVDGNYFIQKVAASINAKGVKTGKRGPNKTPDFVSVDNNGVWHVVECKGTQSGLKYLNNQLGINGQNNTGGVIQKKSITFPPGYTGQRLACGLSIGLEGKSSSLLKIVDPEPEEPFAIEKKDIVYAQDAMIRGTVSKLLRLSGLEVTAERIAAPLGITPDVTPFKSRTADVKRQELVSDRERSSIRELKDFAAAFRTNNNHFSYRVQEFVLPREILVEGRWISKVTVQQRLNLEFIDMLTGTSFNEEPIHERIKELNSLMTGDDVRQDDFSAAINYGGILESEMILNTK</sequence>
<dbReference type="Proteomes" id="UP001197236">
    <property type="component" value="Unassembled WGS sequence"/>
</dbReference>
<dbReference type="RefSeq" id="WP_217268212.1">
    <property type="nucleotide sequence ID" value="NZ_CP193908.1"/>
</dbReference>